<dbReference type="Proteomes" id="UP001597294">
    <property type="component" value="Unassembled WGS sequence"/>
</dbReference>
<evidence type="ECO:0000313" key="10">
    <source>
        <dbReference type="EMBL" id="MFD2207243.1"/>
    </source>
</evidence>
<dbReference type="Pfam" id="PF07685">
    <property type="entry name" value="GATase_3"/>
    <property type="match status" value="1"/>
</dbReference>
<evidence type="ECO:0000256" key="1">
    <source>
        <dbReference type="ARBA" id="ARBA00004953"/>
    </source>
</evidence>
<feature type="domain" description="CobQ/CobB/MinD/ParA nucleotide binding" evidence="8">
    <location>
        <begin position="5"/>
        <end position="237"/>
    </location>
</feature>
<dbReference type="PANTHER" id="PTHR21343">
    <property type="entry name" value="DETHIOBIOTIN SYNTHETASE"/>
    <property type="match status" value="1"/>
</dbReference>
<evidence type="ECO:0000313" key="11">
    <source>
        <dbReference type="Proteomes" id="UP001597294"/>
    </source>
</evidence>
<evidence type="ECO:0000256" key="2">
    <source>
        <dbReference type="ARBA" id="ARBA00006205"/>
    </source>
</evidence>
<dbReference type="NCBIfam" id="NF001989">
    <property type="entry name" value="PRK00784.1"/>
    <property type="match status" value="1"/>
</dbReference>
<feature type="domain" description="CobB/CobQ-like glutamine amidotransferase" evidence="9">
    <location>
        <begin position="263"/>
        <end position="448"/>
    </location>
</feature>
<dbReference type="SUPFAM" id="SSF52317">
    <property type="entry name" value="Class I glutamine amidotransferase-like"/>
    <property type="match status" value="1"/>
</dbReference>
<dbReference type="PANTHER" id="PTHR21343:SF1">
    <property type="entry name" value="COBYRIC ACID SYNTHASE"/>
    <property type="match status" value="1"/>
</dbReference>
<dbReference type="EMBL" id="JBHUII010000011">
    <property type="protein sequence ID" value="MFD2207243.1"/>
    <property type="molecule type" value="Genomic_DNA"/>
</dbReference>
<comment type="function">
    <text evidence="6 7">Catalyzes amidations at positions B, D, E, and G on adenosylcobyrinic A,C-diamide. NH(2) groups are provided by glutamine, and one molecule of ATP is hydrogenolyzed for each amidation.</text>
</comment>
<dbReference type="SUPFAM" id="SSF52540">
    <property type="entry name" value="P-loop containing nucleoside triphosphate hydrolases"/>
    <property type="match status" value="1"/>
</dbReference>
<dbReference type="InterPro" id="IPR047045">
    <property type="entry name" value="CobQ_N"/>
</dbReference>
<dbReference type="PROSITE" id="PS51274">
    <property type="entry name" value="GATASE_COBBQ"/>
    <property type="match status" value="1"/>
</dbReference>
<dbReference type="NCBIfam" id="TIGR00313">
    <property type="entry name" value="cobQ"/>
    <property type="match status" value="1"/>
</dbReference>
<dbReference type="InterPro" id="IPR027417">
    <property type="entry name" value="P-loop_NTPase"/>
</dbReference>
<organism evidence="10 11">
    <name type="scientific">Kiloniella antarctica</name>
    <dbReference type="NCBI Taxonomy" id="1550907"/>
    <lineage>
        <taxon>Bacteria</taxon>
        <taxon>Pseudomonadati</taxon>
        <taxon>Pseudomonadota</taxon>
        <taxon>Alphaproteobacteria</taxon>
        <taxon>Rhodospirillales</taxon>
        <taxon>Kiloniellaceae</taxon>
        <taxon>Kiloniella</taxon>
    </lineage>
</organism>
<keyword evidence="4 7" id="KW-0169">Cobalamin biosynthesis</keyword>
<dbReference type="InterPro" id="IPR029062">
    <property type="entry name" value="Class_I_gatase-like"/>
</dbReference>
<feature type="active site" description="Nucleophile" evidence="7">
    <location>
        <position position="342"/>
    </location>
</feature>
<accession>A0ABW5BQX8</accession>
<evidence type="ECO:0000259" key="9">
    <source>
        <dbReference type="Pfam" id="PF07685"/>
    </source>
</evidence>
<gene>
    <name evidence="7" type="primary">cobQ</name>
    <name evidence="10" type="ORF">ACFSKO_16565</name>
</gene>
<keyword evidence="5 7" id="KW-0315">Glutamine amidotransferase</keyword>
<comment type="similarity">
    <text evidence="2 7">Belongs to the CobB/CobQ family. CobQ subfamily.</text>
</comment>
<dbReference type="InterPro" id="IPR002586">
    <property type="entry name" value="CobQ/CobB/MinD/ParA_Nub-bd_dom"/>
</dbReference>
<dbReference type="HAMAP" id="MF_00028">
    <property type="entry name" value="CobQ"/>
    <property type="match status" value="1"/>
</dbReference>
<dbReference type="Gene3D" id="3.40.50.300">
    <property type="entry name" value="P-loop containing nucleotide triphosphate hydrolases"/>
    <property type="match status" value="1"/>
</dbReference>
<dbReference type="Gene3D" id="3.40.50.880">
    <property type="match status" value="1"/>
</dbReference>
<dbReference type="CDD" id="cd01750">
    <property type="entry name" value="GATase1_CobQ"/>
    <property type="match status" value="1"/>
</dbReference>
<feature type="active site" evidence="7">
    <location>
        <position position="442"/>
    </location>
</feature>
<evidence type="ECO:0000256" key="6">
    <source>
        <dbReference type="ARBA" id="ARBA00025166"/>
    </source>
</evidence>
<dbReference type="InterPro" id="IPR033949">
    <property type="entry name" value="CobQ_GATase1"/>
</dbReference>
<comment type="pathway">
    <text evidence="1 7">Cofactor biosynthesis; adenosylcobalamin biosynthesis.</text>
</comment>
<dbReference type="CDD" id="cd05389">
    <property type="entry name" value="CobQ_N"/>
    <property type="match status" value="1"/>
</dbReference>
<dbReference type="Pfam" id="PF01656">
    <property type="entry name" value="CbiA"/>
    <property type="match status" value="1"/>
</dbReference>
<evidence type="ECO:0000256" key="3">
    <source>
        <dbReference type="ARBA" id="ARBA00019833"/>
    </source>
</evidence>
<reference evidence="11" key="1">
    <citation type="journal article" date="2019" name="Int. J. Syst. Evol. Microbiol.">
        <title>The Global Catalogue of Microorganisms (GCM) 10K type strain sequencing project: providing services to taxonomists for standard genome sequencing and annotation.</title>
        <authorList>
            <consortium name="The Broad Institute Genomics Platform"/>
            <consortium name="The Broad Institute Genome Sequencing Center for Infectious Disease"/>
            <person name="Wu L."/>
            <person name="Ma J."/>
        </authorList>
    </citation>
    <scope>NUCLEOTIDE SEQUENCE [LARGE SCALE GENOMIC DNA]</scope>
    <source>
        <strain evidence="11">CGMCC 4.7192</strain>
    </source>
</reference>
<evidence type="ECO:0000259" key="8">
    <source>
        <dbReference type="Pfam" id="PF01656"/>
    </source>
</evidence>
<protein>
    <recommendedName>
        <fullName evidence="3 7">Cobyric acid synthase</fullName>
    </recommendedName>
</protein>
<keyword evidence="11" id="KW-1185">Reference proteome</keyword>
<evidence type="ECO:0000256" key="7">
    <source>
        <dbReference type="HAMAP-Rule" id="MF_00028"/>
    </source>
</evidence>
<comment type="caution">
    <text evidence="10">The sequence shown here is derived from an EMBL/GenBank/DDBJ whole genome shotgun (WGS) entry which is preliminary data.</text>
</comment>
<evidence type="ECO:0000256" key="5">
    <source>
        <dbReference type="ARBA" id="ARBA00022962"/>
    </source>
</evidence>
<dbReference type="InterPro" id="IPR011698">
    <property type="entry name" value="GATase_3"/>
</dbReference>
<name>A0ABW5BQX8_9PROT</name>
<evidence type="ECO:0000256" key="4">
    <source>
        <dbReference type="ARBA" id="ARBA00022573"/>
    </source>
</evidence>
<dbReference type="RefSeq" id="WP_380253681.1">
    <property type="nucleotide sequence ID" value="NZ_JBHUII010000011.1"/>
</dbReference>
<proteinExistence type="inferred from homology"/>
<sequence>MTVAIMFQGTGSDVGKSLLVAGLARALANRGLSVRPFKPQNMSNNAAVTPDGGEIGRAQALQARACRIEPSTDMNPILLKPQTDLGSQVIVQGKIWGNTNTNNYWQKRHELMPIVLESFSRLAKGADIVLVEGAGSPAEINLRSGDIANMGFAEAADIPVILIGDIDRGGVIASIVGTGELIQPQEKKRIKGVLINKFRGDLNLFEPGIRVIEEKSGFPSLGVVPFFKQARKLPDEDAVSVQSKQRPVIKESDKKGLDEKIFISVLLISRISNFDDFDPLIAEPDVELTFIHPGDVIPASTDLIILPGSKATISDLLFLREQGWDIDIAAHVRRGGHVLGICGGYQMMGRMISDPDGIEGDVRSIDGLNLLSVDTVLTSKKTLTKVSGIDHLSGEGVFGYEMHVGITTILSSALHTTAMLNLEGIDDGVCTNGGRISGCYVHGLFSSDSYRSAFLSRIKNREASSVSFENEIDQTLDALAQHIEESVDIDQILILAGYK</sequence>
<dbReference type="InterPro" id="IPR004459">
    <property type="entry name" value="CobQ_synth"/>
</dbReference>